<feature type="transmembrane region" description="Helical" evidence="6">
    <location>
        <begin position="266"/>
        <end position="286"/>
    </location>
</feature>
<evidence type="ECO:0000256" key="3">
    <source>
        <dbReference type="ARBA" id="ARBA00022692"/>
    </source>
</evidence>
<organism evidence="8 9">
    <name type="scientific">Pacificispira spongiicola</name>
    <dbReference type="NCBI Taxonomy" id="2729598"/>
    <lineage>
        <taxon>Bacteria</taxon>
        <taxon>Pseudomonadati</taxon>
        <taxon>Pseudomonadota</taxon>
        <taxon>Alphaproteobacteria</taxon>
        <taxon>Rhodospirillales</taxon>
        <taxon>Rhodospirillaceae</taxon>
        <taxon>Pacificispira</taxon>
    </lineage>
</organism>
<feature type="transmembrane region" description="Helical" evidence="6">
    <location>
        <begin position="136"/>
        <end position="154"/>
    </location>
</feature>
<evidence type="ECO:0000313" key="9">
    <source>
        <dbReference type="Proteomes" id="UP000539372"/>
    </source>
</evidence>
<feature type="transmembrane region" description="Helical" evidence="6">
    <location>
        <begin position="105"/>
        <end position="124"/>
    </location>
</feature>
<keyword evidence="9" id="KW-1185">Reference proteome</keyword>
<comment type="subcellular location">
    <subcellularLocation>
        <location evidence="1">Membrane</location>
        <topology evidence="1">Multi-pass membrane protein</topology>
    </subcellularLocation>
</comment>
<dbReference type="Gene3D" id="1.10.3730.20">
    <property type="match status" value="2"/>
</dbReference>
<comment type="caution">
    <text evidence="8">The sequence shown here is derived from an EMBL/GenBank/DDBJ whole genome shotgun (WGS) entry which is preliminary data.</text>
</comment>
<evidence type="ECO:0000256" key="1">
    <source>
        <dbReference type="ARBA" id="ARBA00004141"/>
    </source>
</evidence>
<dbReference type="PANTHER" id="PTHR22911">
    <property type="entry name" value="ACYL-MALONYL CONDENSING ENZYME-RELATED"/>
    <property type="match status" value="1"/>
</dbReference>
<feature type="transmembrane region" description="Helical" evidence="6">
    <location>
        <begin position="49"/>
        <end position="69"/>
    </location>
</feature>
<sequence>MAVTVAPSAGSVENSPVLSVFLLCFGLLIFSIQDVIVRSLSGTLPVHELVFLRGGIALWLMAAFVYWRYGKAGFRIVRPGIIVLRGFFGFSCFTFYYLAIARLPLADAVTIGFSSPLFICALSVPMLGERVGWRRWTAVLIGFAGVIVVVGPSGHLLDPAVLFAIAGTATYAVQTLLTRLLRDGMVGPGIAFYQMVGFIAFAGLMGLLLGHGGFEGVSSHPSLQFLLRAWVVPAWTDVRLILAIGFIAAAGFIMLATAYARSDASVVAPFEYSGVLWGTLAGWIFFSEVPGIWTYIGASLIVGSGLFILSREIRWTRGPRSLRNPAHSLAEPKSP</sequence>
<evidence type="ECO:0000313" key="8">
    <source>
        <dbReference type="EMBL" id="NMM46630.1"/>
    </source>
</evidence>
<comment type="similarity">
    <text evidence="2">Belongs to the drug/metabolite transporter (DMT) superfamily. 10 TMS drug/metabolite exporter (DME) (TC 2.A.7.3) family.</text>
</comment>
<evidence type="ECO:0000256" key="6">
    <source>
        <dbReference type="SAM" id="Phobius"/>
    </source>
</evidence>
<feature type="transmembrane region" description="Helical" evidence="6">
    <location>
        <begin position="240"/>
        <end position="259"/>
    </location>
</feature>
<keyword evidence="5 6" id="KW-0472">Membrane</keyword>
<protein>
    <submittedName>
        <fullName evidence="8">DMT family transporter</fullName>
    </submittedName>
</protein>
<dbReference type="GO" id="GO:0016020">
    <property type="term" value="C:membrane"/>
    <property type="evidence" value="ECO:0007669"/>
    <property type="project" value="UniProtKB-SubCell"/>
</dbReference>
<feature type="transmembrane region" description="Helical" evidence="6">
    <location>
        <begin position="160"/>
        <end position="178"/>
    </location>
</feature>
<dbReference type="AlphaFoldDB" id="A0A7Y0E3M2"/>
<feature type="transmembrane region" description="Helical" evidence="6">
    <location>
        <begin position="81"/>
        <end position="99"/>
    </location>
</feature>
<reference evidence="8 9" key="1">
    <citation type="submission" date="2020-04" db="EMBL/GenBank/DDBJ databases">
        <title>Rhodospirillaceae bacterium KN72 isolated from deep sea.</title>
        <authorList>
            <person name="Zhang D.-C."/>
        </authorList>
    </citation>
    <scope>NUCLEOTIDE SEQUENCE [LARGE SCALE GENOMIC DNA]</scope>
    <source>
        <strain evidence="8 9">KN72</strain>
    </source>
</reference>
<dbReference type="SUPFAM" id="SSF103481">
    <property type="entry name" value="Multidrug resistance efflux transporter EmrE"/>
    <property type="match status" value="2"/>
</dbReference>
<feature type="domain" description="EamA" evidence="7">
    <location>
        <begin position="19"/>
        <end position="150"/>
    </location>
</feature>
<keyword evidence="3 6" id="KW-0812">Transmembrane</keyword>
<dbReference type="EMBL" id="JABBNT010000007">
    <property type="protein sequence ID" value="NMM46630.1"/>
    <property type="molecule type" value="Genomic_DNA"/>
</dbReference>
<keyword evidence="4 6" id="KW-1133">Transmembrane helix</keyword>
<evidence type="ECO:0000256" key="4">
    <source>
        <dbReference type="ARBA" id="ARBA00022989"/>
    </source>
</evidence>
<evidence type="ECO:0000256" key="2">
    <source>
        <dbReference type="ARBA" id="ARBA00009853"/>
    </source>
</evidence>
<dbReference type="Proteomes" id="UP000539372">
    <property type="component" value="Unassembled WGS sequence"/>
</dbReference>
<evidence type="ECO:0000259" key="7">
    <source>
        <dbReference type="Pfam" id="PF00892"/>
    </source>
</evidence>
<dbReference type="InterPro" id="IPR000620">
    <property type="entry name" value="EamA_dom"/>
</dbReference>
<feature type="transmembrane region" description="Helical" evidence="6">
    <location>
        <begin position="17"/>
        <end position="37"/>
    </location>
</feature>
<accession>A0A7Y0E3M2</accession>
<dbReference type="InterPro" id="IPR037185">
    <property type="entry name" value="EmrE-like"/>
</dbReference>
<evidence type="ECO:0000256" key="5">
    <source>
        <dbReference type="ARBA" id="ARBA00023136"/>
    </source>
</evidence>
<proteinExistence type="inferred from homology"/>
<feature type="transmembrane region" description="Helical" evidence="6">
    <location>
        <begin position="190"/>
        <end position="209"/>
    </location>
</feature>
<dbReference type="RefSeq" id="WP_169627026.1">
    <property type="nucleotide sequence ID" value="NZ_JABBNT010000007.1"/>
</dbReference>
<dbReference type="Pfam" id="PF00892">
    <property type="entry name" value="EamA"/>
    <property type="match status" value="1"/>
</dbReference>
<gene>
    <name evidence="8" type="ORF">HH303_19220</name>
</gene>
<name>A0A7Y0E3M2_9PROT</name>
<dbReference type="PANTHER" id="PTHR22911:SF6">
    <property type="entry name" value="SOLUTE CARRIER FAMILY 35 MEMBER G1"/>
    <property type="match status" value="1"/>
</dbReference>
<feature type="transmembrane region" description="Helical" evidence="6">
    <location>
        <begin position="292"/>
        <end position="310"/>
    </location>
</feature>